<dbReference type="Proteomes" id="UP000023772">
    <property type="component" value="Chromosome"/>
</dbReference>
<keyword evidence="1" id="KW-0472">Membrane</keyword>
<dbReference type="OrthoDB" id="662673at2"/>
<dbReference type="EMBL" id="CP007451">
    <property type="protein sequence ID" value="AHW61914.1"/>
    <property type="molecule type" value="Genomic_DNA"/>
</dbReference>
<proteinExistence type="predicted"/>
<protein>
    <submittedName>
        <fullName evidence="3">Uncharacterized protein</fullName>
    </submittedName>
</protein>
<name>X5DL13_9BACT</name>
<dbReference type="HOGENOM" id="CLU_105896_0_0_10"/>
<keyword evidence="4" id="KW-1185">Reference proteome</keyword>
<feature type="transmembrane region" description="Helical" evidence="1">
    <location>
        <begin position="205"/>
        <end position="227"/>
    </location>
</feature>
<keyword evidence="1" id="KW-0812">Transmembrane</keyword>
<accession>X5DL13</accession>
<evidence type="ECO:0000256" key="1">
    <source>
        <dbReference type="SAM" id="Phobius"/>
    </source>
</evidence>
<feature type="transmembrane region" description="Helical" evidence="1">
    <location>
        <begin position="89"/>
        <end position="109"/>
    </location>
</feature>
<dbReference type="KEGG" id="dori:FH5T_10985"/>
<dbReference type="STRING" id="1168034.FH5T_10985"/>
<reference evidence="2 4" key="1">
    <citation type="submission" date="2014-03" db="EMBL/GenBank/DDBJ databases">
        <title>Complete genome sequence of a deeply braunched marine Bacteroidia bacterium Draconibacterium orientale type strain FH5T.</title>
        <authorList>
            <person name="Li X."/>
            <person name="Wang X."/>
            <person name="Xie Z."/>
            <person name="Du Z."/>
            <person name="Chen G."/>
        </authorList>
    </citation>
    <scope>NUCLEOTIDE SEQUENCE [LARGE SCALE GENOMIC DNA]</scope>
    <source>
        <strain evidence="2 4">FH5</strain>
    </source>
</reference>
<dbReference type="AlphaFoldDB" id="X5DL13"/>
<evidence type="ECO:0000313" key="5">
    <source>
        <dbReference type="Proteomes" id="UP000181981"/>
    </source>
</evidence>
<dbReference type="EMBL" id="FOHT01000012">
    <property type="protein sequence ID" value="SET40914.1"/>
    <property type="molecule type" value="Genomic_DNA"/>
</dbReference>
<sequence>MNRQITQEESEQLFQFCREQNIIHYDLQVELVDHLASAIEEQWEKWPELSFEFALKRAFKKFGHNGFRRIYEIRKKELNKKYTRLHFKYFYSFFRWPQILITFILSYLIFNTIILTENFRVVYTIFFAFTIPAMAYFYLFWFPKKGKLKAKNNTKFLLLEVLNMRCKQFWMVLFLPLNILNFFVLDKSSEGGWEGLSFNDFKMRLFIFGLSFLMVCFGILSYSYSIYASQKIKQHFTEQFPEFVK</sequence>
<dbReference type="eggNOG" id="ENOG502ZFYJ">
    <property type="taxonomic scope" value="Bacteria"/>
</dbReference>
<evidence type="ECO:0000313" key="2">
    <source>
        <dbReference type="EMBL" id="AHW61914.1"/>
    </source>
</evidence>
<evidence type="ECO:0000313" key="3">
    <source>
        <dbReference type="EMBL" id="SET40914.1"/>
    </source>
</evidence>
<dbReference type="RefSeq" id="WP_038558256.1">
    <property type="nucleotide sequence ID" value="NZ_FOHT01000012.1"/>
</dbReference>
<organism evidence="3 5">
    <name type="scientific">Draconibacterium orientale</name>
    <dbReference type="NCBI Taxonomy" id="1168034"/>
    <lineage>
        <taxon>Bacteria</taxon>
        <taxon>Pseudomonadati</taxon>
        <taxon>Bacteroidota</taxon>
        <taxon>Bacteroidia</taxon>
        <taxon>Marinilabiliales</taxon>
        <taxon>Prolixibacteraceae</taxon>
        <taxon>Draconibacterium</taxon>
    </lineage>
</organism>
<gene>
    <name evidence="2" type="ORF">FH5T_10985</name>
    <name evidence="3" type="ORF">SAMN05444285_11267</name>
</gene>
<feature type="transmembrane region" description="Helical" evidence="1">
    <location>
        <begin position="121"/>
        <end position="141"/>
    </location>
</feature>
<keyword evidence="1" id="KW-1133">Transmembrane helix</keyword>
<evidence type="ECO:0000313" key="4">
    <source>
        <dbReference type="Proteomes" id="UP000023772"/>
    </source>
</evidence>
<dbReference type="Proteomes" id="UP000181981">
    <property type="component" value="Unassembled WGS sequence"/>
</dbReference>
<reference evidence="3 5" key="2">
    <citation type="submission" date="2016-10" db="EMBL/GenBank/DDBJ databases">
        <authorList>
            <person name="de Groot N.N."/>
        </authorList>
    </citation>
    <scope>NUCLEOTIDE SEQUENCE [LARGE SCALE GENOMIC DNA]</scope>
    <source>
        <strain evidence="3 5">DSM 25947</strain>
    </source>
</reference>
<feature type="transmembrane region" description="Helical" evidence="1">
    <location>
        <begin position="169"/>
        <end position="185"/>
    </location>
</feature>